<dbReference type="PROSITE" id="PS51722">
    <property type="entry name" value="G_TR_2"/>
    <property type="match status" value="1"/>
</dbReference>
<dbReference type="Gene3D" id="3.40.50.300">
    <property type="entry name" value="P-loop containing nucleotide triphosphate hydrolases"/>
    <property type="match status" value="1"/>
</dbReference>
<feature type="compositionally biased region" description="Basic and acidic residues" evidence="10">
    <location>
        <begin position="119"/>
        <end position="147"/>
    </location>
</feature>
<keyword evidence="7 8" id="KW-0342">GTP-binding</keyword>
<evidence type="ECO:0000256" key="2">
    <source>
        <dbReference type="ARBA" id="ARBA00020675"/>
    </source>
</evidence>
<dbReference type="InterPro" id="IPR013575">
    <property type="entry name" value="IF2_assoc_dom_bac"/>
</dbReference>
<feature type="region of interest" description="Disordered" evidence="10">
    <location>
        <begin position="1"/>
        <end position="338"/>
    </location>
</feature>
<dbReference type="CDD" id="cd03692">
    <property type="entry name" value="mtIF2_IVc"/>
    <property type="match status" value="1"/>
</dbReference>
<dbReference type="Pfam" id="PF04760">
    <property type="entry name" value="IF2_N"/>
    <property type="match status" value="1"/>
</dbReference>
<dbReference type="Gene3D" id="3.40.50.10050">
    <property type="entry name" value="Translation initiation factor IF- 2, domain 3"/>
    <property type="match status" value="1"/>
</dbReference>
<dbReference type="Pfam" id="PF08364">
    <property type="entry name" value="IF2_assoc"/>
    <property type="match status" value="1"/>
</dbReference>
<dbReference type="HAMAP" id="MF_00100_B">
    <property type="entry name" value="IF_2_B"/>
    <property type="match status" value="1"/>
</dbReference>
<dbReference type="NCBIfam" id="TIGR00231">
    <property type="entry name" value="small_GTP"/>
    <property type="match status" value="1"/>
</dbReference>
<feature type="binding site" evidence="8">
    <location>
        <begin position="531"/>
        <end position="534"/>
    </location>
    <ligand>
        <name>GTP</name>
        <dbReference type="ChEBI" id="CHEBI:37565"/>
    </ligand>
</feature>
<comment type="caution">
    <text evidence="8">Lacks conserved residue(s) required for the propagation of feature annotation.</text>
</comment>
<feature type="compositionally biased region" description="Low complexity" evidence="10">
    <location>
        <begin position="236"/>
        <end position="273"/>
    </location>
</feature>
<dbReference type="Gene3D" id="2.40.30.10">
    <property type="entry name" value="Translation factors"/>
    <property type="match status" value="2"/>
</dbReference>
<dbReference type="GO" id="GO:0003743">
    <property type="term" value="F:translation initiation factor activity"/>
    <property type="evidence" value="ECO:0007669"/>
    <property type="project" value="UniProtKB-KW"/>
</dbReference>
<keyword evidence="4 8" id="KW-0396">Initiation factor</keyword>
<dbReference type="InterPro" id="IPR000795">
    <property type="entry name" value="T_Tr_GTP-bd_dom"/>
</dbReference>
<dbReference type="Pfam" id="PF11987">
    <property type="entry name" value="IF-2"/>
    <property type="match status" value="1"/>
</dbReference>
<gene>
    <name evidence="8" type="primary">infB</name>
    <name evidence="12" type="ORF">SAMN06296065_103463</name>
</gene>
<dbReference type="InterPro" id="IPR000178">
    <property type="entry name" value="TF_IF2_bacterial-like"/>
</dbReference>
<keyword evidence="13" id="KW-1185">Reference proteome</keyword>
<evidence type="ECO:0000256" key="4">
    <source>
        <dbReference type="ARBA" id="ARBA00022540"/>
    </source>
</evidence>
<evidence type="ECO:0000256" key="6">
    <source>
        <dbReference type="ARBA" id="ARBA00022917"/>
    </source>
</evidence>
<feature type="compositionally biased region" description="Low complexity" evidence="10">
    <location>
        <begin position="150"/>
        <end position="166"/>
    </location>
</feature>
<dbReference type="InterPro" id="IPR023115">
    <property type="entry name" value="TIF_IF2_dom3"/>
</dbReference>
<dbReference type="InterPro" id="IPR044145">
    <property type="entry name" value="IF2_II"/>
</dbReference>
<keyword evidence="5 8" id="KW-0547">Nucleotide-binding</keyword>
<dbReference type="PANTHER" id="PTHR43381">
    <property type="entry name" value="TRANSLATION INITIATION FACTOR IF-2-RELATED"/>
    <property type="match status" value="1"/>
</dbReference>
<dbReference type="InterPro" id="IPR036925">
    <property type="entry name" value="TIF_IF2_dom3_sf"/>
</dbReference>
<dbReference type="CDD" id="cd03702">
    <property type="entry name" value="IF2_mtIF2_II"/>
    <property type="match status" value="1"/>
</dbReference>
<evidence type="ECO:0000313" key="12">
    <source>
        <dbReference type="EMBL" id="SMP62336.1"/>
    </source>
</evidence>
<feature type="compositionally biased region" description="Low complexity" evidence="10">
    <location>
        <begin position="193"/>
        <end position="212"/>
    </location>
</feature>
<evidence type="ECO:0000256" key="1">
    <source>
        <dbReference type="ARBA" id="ARBA00007733"/>
    </source>
</evidence>
<organism evidence="12 13">
    <name type="scientific">Novosphingobium panipatense</name>
    <dbReference type="NCBI Taxonomy" id="428991"/>
    <lineage>
        <taxon>Bacteria</taxon>
        <taxon>Pseudomonadati</taxon>
        <taxon>Pseudomonadota</taxon>
        <taxon>Alphaproteobacteria</taxon>
        <taxon>Sphingomonadales</taxon>
        <taxon>Sphingomonadaceae</taxon>
        <taxon>Novosphingobium</taxon>
    </lineage>
</organism>
<dbReference type="EMBL" id="FXUI01000003">
    <property type="protein sequence ID" value="SMP62336.1"/>
    <property type="molecule type" value="Genomic_DNA"/>
</dbReference>
<dbReference type="NCBIfam" id="TIGR00487">
    <property type="entry name" value="IF-2"/>
    <property type="match status" value="1"/>
</dbReference>
<accession>A0ABY1Q931</accession>
<dbReference type="SUPFAM" id="SSF52540">
    <property type="entry name" value="P-loop containing nucleoside triphosphate hydrolases"/>
    <property type="match status" value="1"/>
</dbReference>
<evidence type="ECO:0000256" key="5">
    <source>
        <dbReference type="ARBA" id="ARBA00022741"/>
    </source>
</evidence>
<evidence type="ECO:0000256" key="7">
    <source>
        <dbReference type="ARBA" id="ARBA00023134"/>
    </source>
</evidence>
<dbReference type="Pfam" id="PF22042">
    <property type="entry name" value="EF-G_D2"/>
    <property type="match status" value="1"/>
</dbReference>
<feature type="domain" description="Tr-type G" evidence="11">
    <location>
        <begin position="421"/>
        <end position="591"/>
    </location>
</feature>
<comment type="similarity">
    <text evidence="1 8 9">Belongs to the TRAFAC class translation factor GTPase superfamily. Classic translation factor GTPase family. IF-2 subfamily.</text>
</comment>
<dbReference type="InterPro" id="IPR009000">
    <property type="entry name" value="Transl_B-barrel_sf"/>
</dbReference>
<comment type="caution">
    <text evidence="12">The sequence shown here is derived from an EMBL/GenBank/DDBJ whole genome shotgun (WGS) entry which is preliminary data.</text>
</comment>
<keyword evidence="6 8" id="KW-0648">Protein biosynthesis</keyword>
<dbReference type="PANTHER" id="PTHR43381:SF5">
    <property type="entry name" value="TR-TYPE G DOMAIN-CONTAINING PROTEIN"/>
    <property type="match status" value="1"/>
</dbReference>
<feature type="binding site" evidence="8">
    <location>
        <begin position="430"/>
        <end position="437"/>
    </location>
    <ligand>
        <name>GTP</name>
        <dbReference type="ChEBI" id="CHEBI:37565"/>
    </ligand>
</feature>
<feature type="compositionally biased region" description="Basic and acidic residues" evidence="10">
    <location>
        <begin position="98"/>
        <end position="113"/>
    </location>
</feature>
<dbReference type="CDD" id="cd01887">
    <property type="entry name" value="IF2_eIF5B"/>
    <property type="match status" value="1"/>
</dbReference>
<dbReference type="SUPFAM" id="SSF52156">
    <property type="entry name" value="Initiation factor IF2/eIF5b, domain 3"/>
    <property type="match status" value="1"/>
</dbReference>
<evidence type="ECO:0000256" key="3">
    <source>
        <dbReference type="ARBA" id="ARBA00022490"/>
    </source>
</evidence>
<dbReference type="InterPro" id="IPR015760">
    <property type="entry name" value="TIF_IF2"/>
</dbReference>
<feature type="compositionally biased region" description="Pro residues" evidence="10">
    <location>
        <begin position="167"/>
        <end position="179"/>
    </location>
</feature>
<feature type="compositionally biased region" description="Basic and acidic residues" evidence="10">
    <location>
        <begin position="283"/>
        <end position="292"/>
    </location>
</feature>
<keyword evidence="3 8" id="KW-0963">Cytoplasm</keyword>
<protein>
    <recommendedName>
        <fullName evidence="2 8">Translation initiation factor IF-2</fullName>
    </recommendedName>
</protein>
<dbReference type="InterPro" id="IPR005225">
    <property type="entry name" value="Small_GTP-bd"/>
</dbReference>
<evidence type="ECO:0000256" key="8">
    <source>
        <dbReference type="HAMAP-Rule" id="MF_00100"/>
    </source>
</evidence>
<dbReference type="RefSeq" id="WP_283405792.1">
    <property type="nucleotide sequence ID" value="NZ_FXUI01000003.1"/>
</dbReference>
<reference evidence="12 13" key="1">
    <citation type="submission" date="2017-05" db="EMBL/GenBank/DDBJ databases">
        <authorList>
            <person name="Varghese N."/>
            <person name="Submissions S."/>
        </authorList>
    </citation>
    <scope>NUCLEOTIDE SEQUENCE [LARGE SCALE GENOMIC DNA]</scope>
    <source>
        <strain evidence="12 13">SM16</strain>
    </source>
</reference>
<evidence type="ECO:0000256" key="9">
    <source>
        <dbReference type="RuleBase" id="RU000644"/>
    </source>
</evidence>
<feature type="compositionally biased region" description="Pro residues" evidence="10">
    <location>
        <begin position="71"/>
        <end position="88"/>
    </location>
</feature>
<feature type="binding site" evidence="8">
    <location>
        <begin position="477"/>
        <end position="481"/>
    </location>
    <ligand>
        <name>GTP</name>
        <dbReference type="ChEBI" id="CHEBI:37565"/>
    </ligand>
</feature>
<evidence type="ECO:0000313" key="13">
    <source>
        <dbReference type="Proteomes" id="UP001157910"/>
    </source>
</evidence>
<name>A0ABY1Q931_9SPHN</name>
<dbReference type="Pfam" id="PF00009">
    <property type="entry name" value="GTP_EFTU"/>
    <property type="match status" value="1"/>
</dbReference>
<dbReference type="SUPFAM" id="SSF50447">
    <property type="entry name" value="Translation proteins"/>
    <property type="match status" value="2"/>
</dbReference>
<evidence type="ECO:0000256" key="10">
    <source>
        <dbReference type="SAM" id="MobiDB-lite"/>
    </source>
</evidence>
<comment type="subcellular location">
    <subcellularLocation>
        <location evidence="8">Cytoplasm</location>
    </subcellularLocation>
</comment>
<evidence type="ECO:0000259" key="11">
    <source>
        <dbReference type="PROSITE" id="PS51722"/>
    </source>
</evidence>
<sequence length="923" mass="98140">MSETDNKPTLGRKPLGLKRSVEAGEVKQTFSHGRTNKVVVEVKRRKLIGKPGEGEAAPAPAPEPKAAAAPAPAPQPAAPRPAPPPPPVKRAAPSNETPQERVARLQREAEEARLQMLEEATRREQEARLRAIEEEKQRADANRRAEEEAAAAAKAEADAAAKAAEPAPAPQEVPAPVETPAPAAEAPADKPAEAAPKAPAAKAAEPARAPAPAATPVPAPRRFTPVQRPEPRRPEPAASAGAATAASAGSSGGSAAAPKAPAGAKKGAATASSRPGSNQQSDRNAKGGDRRQAGKLTVSRALNDDEGARARSLAALKRAREKERRSSFSGRSQPREKQVRDVIVPEAITVAELANRMAEKAADLVKSMFKMGMMVTVNQTIDQDTAELLVEEFGHNIQRVSESDIDIDHTTDVDPEETLKPRPPVVTIMGHVDHGKTSLLDALRGTDVVRGEAGGITQHMGAYQIKTKGGDFVTFLDTPGHAAFTQMRMRGANVTDIVVLVVAADDGIMPQTVEAINHTKAAGVPMIVAINKCDKPEANPQKVRERLLEHSIVVEEMSGDVQDVEVSAKTGKGLDELIEKILLQAELMELKANPDRMAEATVIEAKLDKGKGPLATVLVNRGTLKVGDILVVGTESGRVRAMLDDKGRQLKQAPPAMPVEVLGIGGVPMAGDLLTVVESEQRAREVSAYRQEQATAKRTAMAPASLDTMFSALADKQKVIEYPVVVKADVQGSVEAINAALHALSNDEIKVRILNSGVGAITETDVTLAAASDAPIIGFNVRPNAKARELVEKTKTPMMYYDVIYELTAEVAKQMAGIWGPERIETVVGRAEVKQVFPAGKRDKAAGLLVLEGYIRKGLSARLTRNDVIVSATTIASLRRFKDDVDEVRAGLECGVVLADTNDIKAGDHLEVFEVSHRERTVG</sequence>
<dbReference type="InterPro" id="IPR027417">
    <property type="entry name" value="P-loop_NTPase"/>
</dbReference>
<dbReference type="InterPro" id="IPR053905">
    <property type="entry name" value="EF-G-like_DII"/>
</dbReference>
<comment type="function">
    <text evidence="8 9">One of the essential components for the initiation of protein synthesis. Protects formylmethionyl-tRNA from spontaneous hydrolysis and promotes its binding to the 30S ribosomal subunits. Also involved in the hydrolysis of GTP during the formation of the 70S ribosomal complex.</text>
</comment>
<dbReference type="Proteomes" id="UP001157910">
    <property type="component" value="Unassembled WGS sequence"/>
</dbReference>
<proteinExistence type="inferred from homology"/>
<dbReference type="InterPro" id="IPR006847">
    <property type="entry name" value="IF2_N"/>
</dbReference>